<keyword evidence="6" id="KW-0413">Isomerase</keyword>
<evidence type="ECO:0000256" key="3">
    <source>
        <dbReference type="ARBA" id="ARBA00012371"/>
    </source>
</evidence>
<dbReference type="Gene3D" id="3.90.25.10">
    <property type="entry name" value="UDP-galactose 4-epimerase, domain 1"/>
    <property type="match status" value="1"/>
</dbReference>
<dbReference type="Proteomes" id="UP000092666">
    <property type="component" value="Unassembled WGS sequence"/>
</dbReference>
<feature type="compositionally biased region" description="Polar residues" evidence="7">
    <location>
        <begin position="1"/>
        <end position="18"/>
    </location>
</feature>
<dbReference type="EC" id="1.1.1.271" evidence="3"/>
<evidence type="ECO:0000259" key="8">
    <source>
        <dbReference type="Pfam" id="PF01370"/>
    </source>
</evidence>
<dbReference type="SUPFAM" id="SSF51735">
    <property type="entry name" value="NAD(P)-binding Rossmann-fold domains"/>
    <property type="match status" value="1"/>
</dbReference>
<protein>
    <recommendedName>
        <fullName evidence="3">GDP-L-fucose synthase</fullName>
        <ecNumber evidence="3">1.1.1.271</ecNumber>
    </recommendedName>
</protein>
<dbReference type="PANTHER" id="PTHR43238:SF1">
    <property type="entry name" value="GDP-L-FUCOSE SYNTHASE"/>
    <property type="match status" value="1"/>
</dbReference>
<dbReference type="InterPro" id="IPR001509">
    <property type="entry name" value="Epimerase_deHydtase"/>
</dbReference>
<dbReference type="UniPathway" id="UPA00128">
    <property type="reaction ID" value="UER00191"/>
</dbReference>
<dbReference type="Pfam" id="PF01370">
    <property type="entry name" value="Epimerase"/>
    <property type="match status" value="1"/>
</dbReference>
<name>A0A1B9GYI4_9TREE</name>
<dbReference type="InterPro" id="IPR028614">
    <property type="entry name" value="GDP_fucose/colitose_synth"/>
</dbReference>
<dbReference type="HAMAP" id="MF_00956">
    <property type="entry name" value="GDP_fucose_synth"/>
    <property type="match status" value="1"/>
</dbReference>
<dbReference type="GO" id="GO:0050577">
    <property type="term" value="F:GDP-L-fucose synthase activity"/>
    <property type="evidence" value="ECO:0007669"/>
    <property type="project" value="UniProtKB-EC"/>
</dbReference>
<organism evidence="9 10">
    <name type="scientific">Kwoniella heveanensis BCC8398</name>
    <dbReference type="NCBI Taxonomy" id="1296120"/>
    <lineage>
        <taxon>Eukaryota</taxon>
        <taxon>Fungi</taxon>
        <taxon>Dikarya</taxon>
        <taxon>Basidiomycota</taxon>
        <taxon>Agaricomycotina</taxon>
        <taxon>Tremellomycetes</taxon>
        <taxon>Tremellales</taxon>
        <taxon>Cryptococcaceae</taxon>
        <taxon>Kwoniella</taxon>
    </lineage>
</organism>
<dbReference type="GO" id="GO:0016853">
    <property type="term" value="F:isomerase activity"/>
    <property type="evidence" value="ECO:0007669"/>
    <property type="project" value="UniProtKB-KW"/>
</dbReference>
<evidence type="ECO:0000256" key="4">
    <source>
        <dbReference type="ARBA" id="ARBA00022857"/>
    </source>
</evidence>
<dbReference type="OrthoDB" id="202470at2759"/>
<dbReference type="EMBL" id="KI669496">
    <property type="protein sequence ID" value="OCF36070.1"/>
    <property type="molecule type" value="Genomic_DNA"/>
</dbReference>
<keyword evidence="5" id="KW-0560">Oxidoreductase</keyword>
<dbReference type="CDD" id="cd05239">
    <property type="entry name" value="GDP_FS_SDR_e"/>
    <property type="match status" value="1"/>
</dbReference>
<dbReference type="InterPro" id="IPR036291">
    <property type="entry name" value="NAD(P)-bd_dom_sf"/>
</dbReference>
<proteinExistence type="inferred from homology"/>
<keyword evidence="4" id="KW-0521">NADP</keyword>
<dbReference type="PANTHER" id="PTHR43238">
    <property type="entry name" value="GDP-L-FUCOSE SYNTHASE"/>
    <property type="match status" value="1"/>
</dbReference>
<evidence type="ECO:0000256" key="2">
    <source>
        <dbReference type="ARBA" id="ARBA00005959"/>
    </source>
</evidence>
<comment type="pathway">
    <text evidence="1">Nucleotide-sugar biosynthesis; GDP-L-fucose biosynthesis via de novo pathway; GDP-L-fucose from GDP-alpha-D-mannose: step 2/2.</text>
</comment>
<reference evidence="10" key="2">
    <citation type="submission" date="2013-12" db="EMBL/GenBank/DDBJ databases">
        <title>Evolution of pathogenesis and genome organization in the Tremellales.</title>
        <authorList>
            <person name="Cuomo C."/>
            <person name="Litvintseva A."/>
            <person name="Heitman J."/>
            <person name="Chen Y."/>
            <person name="Sun S."/>
            <person name="Springer D."/>
            <person name="Dromer F."/>
            <person name="Young S."/>
            <person name="Zeng Q."/>
            <person name="Chapman S."/>
            <person name="Gujja S."/>
            <person name="Saif S."/>
            <person name="Birren B."/>
        </authorList>
    </citation>
    <scope>NUCLEOTIDE SEQUENCE [LARGE SCALE GENOMIC DNA]</scope>
    <source>
        <strain evidence="10">BCC8398</strain>
    </source>
</reference>
<dbReference type="Gene3D" id="3.40.50.720">
    <property type="entry name" value="NAD(P)-binding Rossmann-like Domain"/>
    <property type="match status" value="1"/>
</dbReference>
<accession>A0A1B9GYI4</accession>
<gene>
    <name evidence="9" type="ORF">I316_01942</name>
</gene>
<dbReference type="AlphaFoldDB" id="A0A1B9GYI4"/>
<evidence type="ECO:0000256" key="1">
    <source>
        <dbReference type="ARBA" id="ARBA00004883"/>
    </source>
</evidence>
<dbReference type="STRING" id="1296120.A0A1B9GYI4"/>
<evidence type="ECO:0000313" key="10">
    <source>
        <dbReference type="Proteomes" id="UP000092666"/>
    </source>
</evidence>
<comment type="similarity">
    <text evidence="2">Belongs to the NAD(P)-dependent epimerase/dehydratase family. Fucose synthase subfamily.</text>
</comment>
<feature type="domain" description="NAD-dependent epimerase/dehydratase" evidence="8">
    <location>
        <begin position="67"/>
        <end position="304"/>
    </location>
</feature>
<reference evidence="9 10" key="1">
    <citation type="submission" date="2013-07" db="EMBL/GenBank/DDBJ databases">
        <title>The Genome Sequence of Cryptococcus heveanensis BCC8398.</title>
        <authorList>
            <consortium name="The Broad Institute Genome Sequencing Platform"/>
            <person name="Cuomo C."/>
            <person name="Litvintseva A."/>
            <person name="Chen Y."/>
            <person name="Heitman J."/>
            <person name="Sun S."/>
            <person name="Springer D."/>
            <person name="Dromer F."/>
            <person name="Young S.K."/>
            <person name="Zeng Q."/>
            <person name="Gargeya S."/>
            <person name="Fitzgerald M."/>
            <person name="Abouelleil A."/>
            <person name="Alvarado L."/>
            <person name="Berlin A.M."/>
            <person name="Chapman S.B."/>
            <person name="Dewar J."/>
            <person name="Goldberg J."/>
            <person name="Griggs A."/>
            <person name="Gujja S."/>
            <person name="Hansen M."/>
            <person name="Howarth C."/>
            <person name="Imamovic A."/>
            <person name="Larimer J."/>
            <person name="McCowan C."/>
            <person name="Murphy C."/>
            <person name="Pearson M."/>
            <person name="Priest M."/>
            <person name="Roberts A."/>
            <person name="Saif S."/>
            <person name="Shea T."/>
            <person name="Sykes S."/>
            <person name="Wortman J."/>
            <person name="Nusbaum C."/>
            <person name="Birren B."/>
        </authorList>
    </citation>
    <scope>NUCLEOTIDE SEQUENCE [LARGE SCALE GENOMIC DNA]</scope>
    <source>
        <strain evidence="9 10">BCC8398</strain>
    </source>
</reference>
<evidence type="ECO:0000313" key="9">
    <source>
        <dbReference type="EMBL" id="OCF36070.1"/>
    </source>
</evidence>
<evidence type="ECO:0000256" key="5">
    <source>
        <dbReference type="ARBA" id="ARBA00023002"/>
    </source>
</evidence>
<feature type="region of interest" description="Disordered" evidence="7">
    <location>
        <begin position="1"/>
        <end position="20"/>
    </location>
</feature>
<sequence>MNIQARPTETEIAESSSGRMGRAVEQLSNIDSSAAVAIASATDQPAGAQAHLPPTPVSAASSSDDVVLVTGGSGLVGSALRYLIETQSTGSPFGRRNNERWVFLSSDECDLRDIDATRGLMRKYGPKRVIHLAARVGGLFANMSSQHTFLRDNCLMNDSVLQASHELGVEKVVSCLSTCVFPDKVTYPLTEDKIHLGPPHPSNFGYSHAKRLIDVQNHAYHDQFDKMFTSVIPTNVFGPGDNYDLEAAHVIPGLIHKCYLAKKNNTPFTVSGSGKPLRQFIYSRDLAKLFMWVLREYDEIDPVILSVGEEDEVSIREVADAIVQAMEFTGPVKYDTSKADGQYRKPASNAKLVRLMNKTGYATFRFTPFEQALQESVQWFLDNHDKGARIGRQ</sequence>
<evidence type="ECO:0000256" key="6">
    <source>
        <dbReference type="ARBA" id="ARBA00023235"/>
    </source>
</evidence>
<keyword evidence="10" id="KW-1185">Reference proteome</keyword>
<dbReference type="GO" id="GO:0042351">
    <property type="term" value="P:'de novo' GDP-L-fucose biosynthetic process"/>
    <property type="evidence" value="ECO:0007669"/>
    <property type="project" value="UniProtKB-UniPathway"/>
</dbReference>
<evidence type="ECO:0000256" key="7">
    <source>
        <dbReference type="SAM" id="MobiDB-lite"/>
    </source>
</evidence>